<evidence type="ECO:0000256" key="1">
    <source>
        <dbReference type="ARBA" id="ARBA00022723"/>
    </source>
</evidence>
<dbReference type="EMBL" id="CACRXK020002313">
    <property type="protein sequence ID" value="CAB3993711.1"/>
    <property type="molecule type" value="Genomic_DNA"/>
</dbReference>
<dbReference type="OrthoDB" id="6021339at2759"/>
<keyword evidence="5" id="KW-1185">Reference proteome</keyword>
<keyword evidence="2" id="KW-0863">Zinc-finger</keyword>
<dbReference type="Pfam" id="PF00118">
    <property type="entry name" value="Cpn60_TCP1"/>
    <property type="match status" value="1"/>
</dbReference>
<evidence type="ECO:0000256" key="3">
    <source>
        <dbReference type="ARBA" id="ARBA00022833"/>
    </source>
</evidence>
<dbReference type="Gene3D" id="3.50.7.10">
    <property type="entry name" value="GroEL"/>
    <property type="match status" value="1"/>
</dbReference>
<dbReference type="Proteomes" id="UP001152795">
    <property type="component" value="Unassembled WGS sequence"/>
</dbReference>
<evidence type="ECO:0000313" key="5">
    <source>
        <dbReference type="Proteomes" id="UP001152795"/>
    </source>
</evidence>
<feature type="non-terminal residue" evidence="4">
    <location>
        <position position="563"/>
    </location>
</feature>
<dbReference type="FunFam" id="3.50.7.10:FF:000007">
    <property type="entry name" value="1-phosphatidylinositol 3-phosphate 5-kinase isoform X1"/>
    <property type="match status" value="1"/>
</dbReference>
<dbReference type="SUPFAM" id="SSF46785">
    <property type="entry name" value="Winged helix' DNA-binding domain"/>
    <property type="match status" value="1"/>
</dbReference>
<keyword evidence="1" id="KW-0479">Metal-binding</keyword>
<dbReference type="InterPro" id="IPR002423">
    <property type="entry name" value="Cpn60/GroEL/TCP-1"/>
</dbReference>
<dbReference type="GO" id="GO:0031410">
    <property type="term" value="C:cytoplasmic vesicle"/>
    <property type="evidence" value="ECO:0007669"/>
    <property type="project" value="TreeGrafter"/>
</dbReference>
<evidence type="ECO:0000256" key="2">
    <source>
        <dbReference type="ARBA" id="ARBA00022771"/>
    </source>
</evidence>
<dbReference type="PANTHER" id="PTHR46715:SF1">
    <property type="entry name" value="1-PHOSPHATIDYLINOSITOL 3-PHOSPHATE 5-KINASE"/>
    <property type="match status" value="1"/>
</dbReference>
<dbReference type="InterPro" id="IPR000591">
    <property type="entry name" value="DEP_dom"/>
</dbReference>
<sequence length="563" mass="64416">DEKSGLRKFIEGFKSRKRLASPLADQSANQLQSQGTNNLKKYWMPDEQCKVCYECGVKFHTFRRRHHCRLCGQIFCSRSDIEKNLKQLKEDLSLVAQPDSTNPAVSVHGFIQRLVETDHPPRTGLEFLTHRVRLRTYSTCFVGRDLMNWLMINRKAPNRPVALQICQGLQDLGWIEPLNTREPAFKDDISLYIPGPRASDELYYPDLRPPSSVPQGNNSYKGKREPVVFILYYKREIDNQMIKLIINFHKNFTHTTIIKIGLKTQKMNYGFSRVPGFVYQQQSIVFTHLMDGAFYTIRTNYRASNSRVKYISGGPSAQSPSLDVFVNVENCYLPKRLRSKENHQGLVVQSWIRSGLKYNCCFEKKIEVCQTVIPGVETDDEMDMRHYVKIKKIPGGSRSDCRIVNGVVCTKNVVNKKMAPIITQPLILMLACPVDFQLNKSLIENKMASLDSLVLQEEEFLKNMVGRIVALKPRMVLVEKTVSRLAQEMLFAKGISVILNIKPKLMARISRCVQGDVLPSLDQGSRPKLGTCQKFKIEKFIFKNGSTKTLSFFEGCNPNWAPQ</sequence>
<proteinExistence type="predicted"/>
<dbReference type="GO" id="GO:0090385">
    <property type="term" value="P:phagosome-lysosome fusion"/>
    <property type="evidence" value="ECO:0007669"/>
    <property type="project" value="TreeGrafter"/>
</dbReference>
<dbReference type="GO" id="GO:1903426">
    <property type="term" value="P:regulation of reactive oxygen species biosynthetic process"/>
    <property type="evidence" value="ECO:0007669"/>
    <property type="project" value="TreeGrafter"/>
</dbReference>
<dbReference type="GO" id="GO:0052810">
    <property type="term" value="F:1-phosphatidylinositol-5-kinase activity"/>
    <property type="evidence" value="ECO:0007669"/>
    <property type="project" value="TreeGrafter"/>
</dbReference>
<evidence type="ECO:0000313" key="4">
    <source>
        <dbReference type="EMBL" id="CAB3993711.1"/>
    </source>
</evidence>
<dbReference type="Pfam" id="PF01363">
    <property type="entry name" value="FYVE"/>
    <property type="match status" value="1"/>
</dbReference>
<dbReference type="SUPFAM" id="SSF52029">
    <property type="entry name" value="GroEL apical domain-like"/>
    <property type="match status" value="1"/>
</dbReference>
<organism evidence="4 5">
    <name type="scientific">Paramuricea clavata</name>
    <name type="common">Red gorgonian</name>
    <name type="synonym">Violescent sea-whip</name>
    <dbReference type="NCBI Taxonomy" id="317549"/>
    <lineage>
        <taxon>Eukaryota</taxon>
        <taxon>Metazoa</taxon>
        <taxon>Cnidaria</taxon>
        <taxon>Anthozoa</taxon>
        <taxon>Octocorallia</taxon>
        <taxon>Malacalcyonacea</taxon>
        <taxon>Plexauridae</taxon>
        <taxon>Paramuricea</taxon>
    </lineage>
</organism>
<dbReference type="GO" id="GO:0008270">
    <property type="term" value="F:zinc ion binding"/>
    <property type="evidence" value="ECO:0007669"/>
    <property type="project" value="UniProtKB-KW"/>
</dbReference>
<dbReference type="AlphaFoldDB" id="A0A7D9DVE2"/>
<dbReference type="SMART" id="SM00049">
    <property type="entry name" value="DEP"/>
    <property type="match status" value="1"/>
</dbReference>
<dbReference type="InterPro" id="IPR000306">
    <property type="entry name" value="Znf_FYVE"/>
</dbReference>
<keyword evidence="3" id="KW-0862">Zinc</keyword>
<dbReference type="InterPro" id="IPR036388">
    <property type="entry name" value="WH-like_DNA-bd_sf"/>
</dbReference>
<reference evidence="4" key="1">
    <citation type="submission" date="2020-04" db="EMBL/GenBank/DDBJ databases">
        <authorList>
            <person name="Alioto T."/>
            <person name="Alioto T."/>
            <person name="Gomez Garrido J."/>
        </authorList>
    </citation>
    <scope>NUCLEOTIDE SEQUENCE</scope>
    <source>
        <strain evidence="4">A484AB</strain>
    </source>
</reference>
<dbReference type="GO" id="GO:0012506">
    <property type="term" value="C:vesicle membrane"/>
    <property type="evidence" value="ECO:0007669"/>
    <property type="project" value="TreeGrafter"/>
</dbReference>
<dbReference type="InterPro" id="IPR027409">
    <property type="entry name" value="GroEL-like_apical_dom_sf"/>
</dbReference>
<dbReference type="InterPro" id="IPR043548">
    <property type="entry name" value="PIKfyve"/>
</dbReference>
<dbReference type="GO" id="GO:0000285">
    <property type="term" value="F:1-phosphatidylinositol-3-phosphate 5-kinase activity"/>
    <property type="evidence" value="ECO:0007669"/>
    <property type="project" value="InterPro"/>
</dbReference>
<dbReference type="Gene3D" id="1.10.10.10">
    <property type="entry name" value="Winged helix-like DNA-binding domain superfamily/Winged helix DNA-binding domain"/>
    <property type="match status" value="1"/>
</dbReference>
<dbReference type="SUPFAM" id="SSF57903">
    <property type="entry name" value="FYVE/PHD zinc finger"/>
    <property type="match status" value="1"/>
</dbReference>
<dbReference type="PROSITE" id="PS50178">
    <property type="entry name" value="ZF_FYVE"/>
    <property type="match status" value="1"/>
</dbReference>
<gene>
    <name evidence="4" type="ORF">PACLA_8A012536</name>
</gene>
<dbReference type="InterPro" id="IPR011011">
    <property type="entry name" value="Znf_FYVE_PHD"/>
</dbReference>
<dbReference type="GO" id="GO:0035556">
    <property type="term" value="P:intracellular signal transduction"/>
    <property type="evidence" value="ECO:0007669"/>
    <property type="project" value="InterPro"/>
</dbReference>
<comment type="caution">
    <text evidence="4">The sequence shown here is derived from an EMBL/GenBank/DDBJ whole genome shotgun (WGS) entry which is preliminary data.</text>
</comment>
<dbReference type="InterPro" id="IPR017455">
    <property type="entry name" value="Znf_FYVE-rel"/>
</dbReference>
<dbReference type="SMART" id="SM00064">
    <property type="entry name" value="FYVE"/>
    <property type="match status" value="1"/>
</dbReference>
<dbReference type="GO" id="GO:0005524">
    <property type="term" value="F:ATP binding"/>
    <property type="evidence" value="ECO:0007669"/>
    <property type="project" value="InterPro"/>
</dbReference>
<dbReference type="PROSITE" id="PS50186">
    <property type="entry name" value="DEP"/>
    <property type="match status" value="1"/>
</dbReference>
<accession>A0A7D9DVE2</accession>
<dbReference type="InterPro" id="IPR013083">
    <property type="entry name" value="Znf_RING/FYVE/PHD"/>
</dbReference>
<dbReference type="Gene3D" id="3.30.40.10">
    <property type="entry name" value="Zinc/RING finger domain, C3HC4 (zinc finger)"/>
    <property type="match status" value="1"/>
</dbReference>
<name>A0A7D9DVE2_PARCT</name>
<dbReference type="InterPro" id="IPR036390">
    <property type="entry name" value="WH_DNA-bd_sf"/>
</dbReference>
<protein>
    <submittedName>
        <fullName evidence="4">1-phosphatidylinositol 3-phosphate 5-kinase-like isoform X6</fullName>
    </submittedName>
</protein>
<dbReference type="GO" id="GO:0032438">
    <property type="term" value="P:melanosome organization"/>
    <property type="evidence" value="ECO:0007669"/>
    <property type="project" value="TreeGrafter"/>
</dbReference>
<dbReference type="PANTHER" id="PTHR46715">
    <property type="entry name" value="1-PHOSPHATIDYLINOSITOL 3-PHOSPHATE 5-KINASE"/>
    <property type="match status" value="1"/>
</dbReference>
<dbReference type="Pfam" id="PF00610">
    <property type="entry name" value="DEP"/>
    <property type="match status" value="1"/>
</dbReference>